<proteinExistence type="predicted"/>
<dbReference type="InterPro" id="IPR008258">
    <property type="entry name" value="Transglycosylase_SLT_dom_1"/>
</dbReference>
<dbReference type="Pfam" id="PF00498">
    <property type="entry name" value="FHA"/>
    <property type="match status" value="2"/>
</dbReference>
<dbReference type="PATRIC" id="fig|1454001.3.peg.186"/>
<dbReference type="EMBL" id="JFAX01000001">
    <property type="protein sequence ID" value="EXI69843.1"/>
    <property type="molecule type" value="Genomic_DNA"/>
</dbReference>
<evidence type="ECO:0000313" key="5">
    <source>
        <dbReference type="EMBL" id="EXI69843.1"/>
    </source>
</evidence>
<protein>
    <submittedName>
        <fullName evidence="5">Membrane-bound lytic murein transglycosylase D</fullName>
        <ecNumber evidence="5">4.2.2.-</ecNumber>
    </submittedName>
</protein>
<dbReference type="InterPro" id="IPR000253">
    <property type="entry name" value="FHA_dom"/>
</dbReference>
<evidence type="ECO:0000256" key="2">
    <source>
        <dbReference type="SAM" id="MobiDB-lite"/>
    </source>
</evidence>
<dbReference type="EC" id="4.2.2.-" evidence="5"/>
<dbReference type="Proteomes" id="UP000020218">
    <property type="component" value="Unassembled WGS sequence"/>
</dbReference>
<dbReference type="InterPro" id="IPR008984">
    <property type="entry name" value="SMAD_FHA_dom_sf"/>
</dbReference>
<feature type="domain" description="FHA" evidence="4">
    <location>
        <begin position="29"/>
        <end position="78"/>
    </location>
</feature>
<reference evidence="5" key="1">
    <citation type="submission" date="2014-02" db="EMBL/GenBank/DDBJ databases">
        <title>Expanding our view of genomic diversity in Candidatus Accumulibacter clades.</title>
        <authorList>
            <person name="Skennerton C.T."/>
            <person name="Barr J.J."/>
            <person name="Slater F.R."/>
            <person name="Bond P.L."/>
            <person name="Tyson G.W."/>
        </authorList>
    </citation>
    <scope>NUCLEOTIDE SEQUENCE [LARGE SCALE GENOMIC DNA]</scope>
</reference>
<dbReference type="Gene3D" id="1.10.530.10">
    <property type="match status" value="1"/>
</dbReference>
<keyword evidence="3" id="KW-0812">Transmembrane</keyword>
<feature type="coiled-coil region" evidence="1">
    <location>
        <begin position="426"/>
        <end position="474"/>
    </location>
</feature>
<dbReference type="PROSITE" id="PS50006">
    <property type="entry name" value="FHA_DOMAIN"/>
    <property type="match status" value="2"/>
</dbReference>
<accession>A0A011MIU3</accession>
<dbReference type="PANTHER" id="PTHR23308">
    <property type="entry name" value="NUCLEAR INHIBITOR OF PROTEIN PHOSPHATASE-1"/>
    <property type="match status" value="1"/>
</dbReference>
<dbReference type="Gene3D" id="2.60.200.20">
    <property type="match status" value="2"/>
</dbReference>
<keyword evidence="3" id="KW-0472">Membrane</keyword>
<gene>
    <name evidence="5" type="primary">mltD_2</name>
    <name evidence="5" type="ORF">AW08_00336</name>
</gene>
<keyword evidence="1" id="KW-0175">Coiled coil</keyword>
<feature type="region of interest" description="Disordered" evidence="2">
    <location>
        <begin position="109"/>
        <end position="172"/>
    </location>
</feature>
<dbReference type="InterPro" id="IPR050923">
    <property type="entry name" value="Cell_Proc_Reg/RNA_Proc"/>
</dbReference>
<name>A0A011MIU3_9PROT</name>
<dbReference type="InterPro" id="IPR023346">
    <property type="entry name" value="Lysozyme-like_dom_sf"/>
</dbReference>
<comment type="caution">
    <text evidence="5">The sequence shown here is derived from an EMBL/GenBank/DDBJ whole genome shotgun (WGS) entry which is preliminary data.</text>
</comment>
<organism evidence="5 6">
    <name type="scientific">Candidatus Accumulibacter adjunctus</name>
    <dbReference type="NCBI Taxonomy" id="1454001"/>
    <lineage>
        <taxon>Bacteria</taxon>
        <taxon>Pseudomonadati</taxon>
        <taxon>Pseudomonadota</taxon>
        <taxon>Betaproteobacteria</taxon>
        <taxon>Candidatus Accumulibacter</taxon>
    </lineage>
</organism>
<keyword evidence="5" id="KW-0456">Lyase</keyword>
<evidence type="ECO:0000313" key="6">
    <source>
        <dbReference type="Proteomes" id="UP000020218"/>
    </source>
</evidence>
<dbReference type="AlphaFoldDB" id="A0A011MIU3"/>
<dbReference type="STRING" id="1454001.AW08_00336"/>
<feature type="domain" description="FHA" evidence="4">
    <location>
        <begin position="205"/>
        <end position="254"/>
    </location>
</feature>
<dbReference type="SMART" id="SM00240">
    <property type="entry name" value="FHA"/>
    <property type="match status" value="2"/>
</dbReference>
<dbReference type="GO" id="GO:0016829">
    <property type="term" value="F:lyase activity"/>
    <property type="evidence" value="ECO:0007669"/>
    <property type="project" value="UniProtKB-KW"/>
</dbReference>
<dbReference type="SUPFAM" id="SSF53955">
    <property type="entry name" value="Lysozyme-like"/>
    <property type="match status" value="1"/>
</dbReference>
<evidence type="ECO:0000256" key="3">
    <source>
        <dbReference type="SAM" id="Phobius"/>
    </source>
</evidence>
<feature type="transmembrane region" description="Helical" evidence="3">
    <location>
        <begin position="357"/>
        <end position="374"/>
    </location>
</feature>
<dbReference type="Pfam" id="PF01464">
    <property type="entry name" value="SLT"/>
    <property type="match status" value="1"/>
</dbReference>
<dbReference type="SUPFAM" id="SSF49879">
    <property type="entry name" value="SMAD/FHA domain"/>
    <property type="match status" value="2"/>
</dbReference>
<sequence>MPAEADPLSIALLDAEGGVLAVYTFRQAFTAGRAPDNMIVVDDDGVSRHHVEVRPAAGRWRIRDLGSANGVFIDDRRIENEEELVLPAHVALGGSGAWLRITRLPTASASAPAERAGSSAVGAPAGYSGSEPAPQRPLTADPATAFRAEGEGSAATAGRRTSGAPADPGSGIVQAHGGPFAEILAVTVLAPDGSLMTTFELTGSFSVGRAPDNTIVLDDAAVSRRHLEVSKRGVGWQVIDLGSANGVYLNDALIERAAELPFPAAILVGRSGICLQITRSSPAQESSQVALPAPVSAVPQSDHARPGSGKVQSRAPEDIKARLLDEAEAEDSGEYTRIVRRIIREDRVIRKKSYRKVIWVLGVLFGLSICLASYQQFALANTRRLALELFHDIKTLEVSLGQAEIGLEESADTLAKTIAAISSERLRVADEQLKAEREKIAAEQKRMVQERQRLAAMKTKYRQYVEEANSLRLRFPGKRYEEDLIARVASELGESELELPDEFVSEVRKYIKYWQGGSRMQKAIENMEQNNYLPVVAGALKKHGLPLYFIYLPLQESNYDTQSIGPQTRFGIAKGAWQLLPATAQEYGIATGPLADVAAYDDQDARFDFRQATQAGVKYLKRIYSREAQASGLLVMASYNYGDTRVRKMIREMPDDPRERNFWKLTKQYQLPKETHDYVFYILSAAVIGEDPPHFGFKFSPPLLMVAADGQQESNTGRQKGRRQ</sequence>
<dbReference type="CDD" id="cd00060">
    <property type="entry name" value="FHA"/>
    <property type="match status" value="2"/>
</dbReference>
<keyword evidence="6" id="KW-1185">Reference proteome</keyword>
<evidence type="ECO:0000259" key="4">
    <source>
        <dbReference type="PROSITE" id="PS50006"/>
    </source>
</evidence>
<evidence type="ECO:0000256" key="1">
    <source>
        <dbReference type="SAM" id="Coils"/>
    </source>
</evidence>
<keyword evidence="3" id="KW-1133">Transmembrane helix</keyword>